<protein>
    <submittedName>
        <fullName evidence="1">Uncharacterized protein</fullName>
    </submittedName>
</protein>
<comment type="caution">
    <text evidence="1">The sequence shown here is derived from an EMBL/GenBank/DDBJ whole genome shotgun (WGS) entry which is preliminary data.</text>
</comment>
<dbReference type="EMBL" id="JBJHZX010000048">
    <property type="protein sequence ID" value="MFL0198156.1"/>
    <property type="molecule type" value="Genomic_DNA"/>
</dbReference>
<proteinExistence type="predicted"/>
<reference evidence="1 2" key="1">
    <citation type="submission" date="2024-11" db="EMBL/GenBank/DDBJ databases">
        <authorList>
            <person name="Heng Y.C."/>
            <person name="Lim A.C.H."/>
            <person name="Lee J.K.Y."/>
            <person name="Kittelmann S."/>
        </authorList>
    </citation>
    <scope>NUCLEOTIDE SEQUENCE [LARGE SCALE GENOMIC DNA]</scope>
    <source>
        <strain evidence="1 2">WILCCON 0269</strain>
    </source>
</reference>
<evidence type="ECO:0000313" key="1">
    <source>
        <dbReference type="EMBL" id="MFL0198156.1"/>
    </source>
</evidence>
<dbReference type="Proteomes" id="UP001623660">
    <property type="component" value="Unassembled WGS sequence"/>
</dbReference>
<evidence type="ECO:0000313" key="2">
    <source>
        <dbReference type="Proteomes" id="UP001623660"/>
    </source>
</evidence>
<keyword evidence="2" id="KW-1185">Reference proteome</keyword>
<name>A0ABW8SSP0_9CLOT</name>
<accession>A0ABW8SSP0</accession>
<sequence>MSKLLNMSKEELVKIAEAINRNALENKAKSKEDRVGTDKFLRECFDIDRRDFSYTIKTLDVGIKYNKSISMYETGQDYKDNTTVATSKDEVAADSYSDNTKVVNYKNNTSVMNKKLNDAIPVLLEMVEWYKNKKDKDKNIVETQPIELNVNIPELSGAIGVHSVKAYEGVYEEFTKVCKQYGMYKKYDLVSLALLEFVRKYGK</sequence>
<gene>
    <name evidence="1" type="ORF">ACJDU8_21690</name>
</gene>
<dbReference type="RefSeq" id="WP_406794264.1">
    <property type="nucleotide sequence ID" value="NZ_JBJHZX010000048.1"/>
</dbReference>
<organism evidence="1 2">
    <name type="scientific">Candidatus Clostridium eludens</name>
    <dbReference type="NCBI Taxonomy" id="3381663"/>
    <lineage>
        <taxon>Bacteria</taxon>
        <taxon>Bacillati</taxon>
        <taxon>Bacillota</taxon>
        <taxon>Clostridia</taxon>
        <taxon>Eubacteriales</taxon>
        <taxon>Clostridiaceae</taxon>
        <taxon>Clostridium</taxon>
    </lineage>
</organism>